<accession>A0A165H9R9</accession>
<reference evidence="1 2" key="1">
    <citation type="journal article" date="2016" name="Fungal Biol.">
        <title>The genome of Xylona heveae provides a window into fungal endophytism.</title>
        <authorList>
            <person name="Gazis R."/>
            <person name="Kuo A."/>
            <person name="Riley R."/>
            <person name="LaButti K."/>
            <person name="Lipzen A."/>
            <person name="Lin J."/>
            <person name="Amirebrahimi M."/>
            <person name="Hesse C.N."/>
            <person name="Spatafora J.W."/>
            <person name="Henrissat B."/>
            <person name="Hainaut M."/>
            <person name="Grigoriev I.V."/>
            <person name="Hibbett D.S."/>
        </authorList>
    </citation>
    <scope>NUCLEOTIDE SEQUENCE [LARGE SCALE GENOMIC DNA]</scope>
    <source>
        <strain evidence="1 2">TC161</strain>
    </source>
</reference>
<organism evidence="1 2">
    <name type="scientific">Xylona heveae (strain CBS 132557 / TC161)</name>
    <dbReference type="NCBI Taxonomy" id="1328760"/>
    <lineage>
        <taxon>Eukaryota</taxon>
        <taxon>Fungi</taxon>
        <taxon>Dikarya</taxon>
        <taxon>Ascomycota</taxon>
        <taxon>Pezizomycotina</taxon>
        <taxon>Xylonomycetes</taxon>
        <taxon>Xylonales</taxon>
        <taxon>Xylonaceae</taxon>
        <taxon>Xylona</taxon>
    </lineage>
</organism>
<dbReference type="OrthoDB" id="342281at2759"/>
<evidence type="ECO:0000313" key="2">
    <source>
        <dbReference type="Proteomes" id="UP000076632"/>
    </source>
</evidence>
<dbReference type="EMBL" id="KV407457">
    <property type="protein sequence ID" value="KZF23185.1"/>
    <property type="molecule type" value="Genomic_DNA"/>
</dbReference>
<dbReference type="AlphaFoldDB" id="A0A165H9R9"/>
<proteinExistence type="predicted"/>
<dbReference type="RefSeq" id="XP_018188740.1">
    <property type="nucleotide sequence ID" value="XM_018332278.1"/>
</dbReference>
<name>A0A165H9R9_XYLHT</name>
<dbReference type="Proteomes" id="UP000076632">
    <property type="component" value="Unassembled WGS sequence"/>
</dbReference>
<dbReference type="GeneID" id="28897415"/>
<protein>
    <submittedName>
        <fullName evidence="1">Uncharacterized protein</fullName>
    </submittedName>
</protein>
<sequence>MAQHQLISKSMLYEILQDNYASVSGEIQKLSKAFEAKYKHIDAEIEGKTSAVALRVANGIVKKNLPSAQLEAVAQANLIRNSDNALKNVNFFSPGLGATV</sequence>
<keyword evidence="2" id="KW-1185">Reference proteome</keyword>
<gene>
    <name evidence="1" type="ORF">L228DRAFT_245920</name>
</gene>
<feature type="non-terminal residue" evidence="1">
    <location>
        <position position="100"/>
    </location>
</feature>
<dbReference type="InParanoid" id="A0A165H9R9"/>
<evidence type="ECO:0000313" key="1">
    <source>
        <dbReference type="EMBL" id="KZF23185.1"/>
    </source>
</evidence>